<gene>
    <name evidence="2" type="primary">AVEN_84965_1</name>
    <name evidence="2" type="ORF">CDAR_1881</name>
</gene>
<feature type="compositionally biased region" description="Basic residues" evidence="1">
    <location>
        <begin position="1231"/>
        <end position="1242"/>
    </location>
</feature>
<evidence type="ECO:0000313" key="3">
    <source>
        <dbReference type="Proteomes" id="UP001054837"/>
    </source>
</evidence>
<feature type="compositionally biased region" description="Polar residues" evidence="1">
    <location>
        <begin position="29"/>
        <end position="48"/>
    </location>
</feature>
<feature type="compositionally biased region" description="Basic and acidic residues" evidence="1">
    <location>
        <begin position="997"/>
        <end position="1024"/>
    </location>
</feature>
<feature type="region of interest" description="Disordered" evidence="1">
    <location>
        <begin position="623"/>
        <end position="642"/>
    </location>
</feature>
<reference evidence="2 3" key="1">
    <citation type="submission" date="2021-06" db="EMBL/GenBank/DDBJ databases">
        <title>Caerostris darwini draft genome.</title>
        <authorList>
            <person name="Kono N."/>
            <person name="Arakawa K."/>
        </authorList>
    </citation>
    <scope>NUCLEOTIDE SEQUENCE [LARGE SCALE GENOMIC DNA]</scope>
</reference>
<dbReference type="EMBL" id="BPLQ01005803">
    <property type="protein sequence ID" value="GIY17431.1"/>
    <property type="molecule type" value="Genomic_DNA"/>
</dbReference>
<organism evidence="2 3">
    <name type="scientific">Caerostris darwini</name>
    <dbReference type="NCBI Taxonomy" id="1538125"/>
    <lineage>
        <taxon>Eukaryota</taxon>
        <taxon>Metazoa</taxon>
        <taxon>Ecdysozoa</taxon>
        <taxon>Arthropoda</taxon>
        <taxon>Chelicerata</taxon>
        <taxon>Arachnida</taxon>
        <taxon>Araneae</taxon>
        <taxon>Araneomorphae</taxon>
        <taxon>Entelegynae</taxon>
        <taxon>Araneoidea</taxon>
        <taxon>Araneidae</taxon>
        <taxon>Caerostris</taxon>
    </lineage>
</organism>
<feature type="region of interest" description="Disordered" evidence="1">
    <location>
        <begin position="1"/>
        <end position="53"/>
    </location>
</feature>
<feature type="compositionally biased region" description="Basic and acidic residues" evidence="1">
    <location>
        <begin position="665"/>
        <end position="685"/>
    </location>
</feature>
<feature type="compositionally biased region" description="Basic and acidic residues" evidence="1">
    <location>
        <begin position="183"/>
        <end position="192"/>
    </location>
</feature>
<feature type="compositionally biased region" description="Basic and acidic residues" evidence="1">
    <location>
        <begin position="386"/>
        <end position="400"/>
    </location>
</feature>
<accession>A0AAV4R8W8</accession>
<feature type="region of interest" description="Disordered" evidence="1">
    <location>
        <begin position="949"/>
        <end position="1033"/>
    </location>
</feature>
<feature type="region of interest" description="Disordered" evidence="1">
    <location>
        <begin position="655"/>
        <end position="700"/>
    </location>
</feature>
<feature type="compositionally biased region" description="Basic and acidic residues" evidence="1">
    <location>
        <begin position="417"/>
        <end position="450"/>
    </location>
</feature>
<feature type="region of interest" description="Disordered" evidence="1">
    <location>
        <begin position="78"/>
        <end position="224"/>
    </location>
</feature>
<protein>
    <submittedName>
        <fullName evidence="2">Uncharacterized protein</fullName>
    </submittedName>
</protein>
<name>A0AAV4R8W8_9ARAC</name>
<evidence type="ECO:0000256" key="1">
    <source>
        <dbReference type="SAM" id="MobiDB-lite"/>
    </source>
</evidence>
<keyword evidence="3" id="KW-1185">Reference proteome</keyword>
<feature type="region of interest" description="Disordered" evidence="1">
    <location>
        <begin position="1200"/>
        <end position="1298"/>
    </location>
</feature>
<evidence type="ECO:0000313" key="2">
    <source>
        <dbReference type="EMBL" id="GIY17431.1"/>
    </source>
</evidence>
<feature type="compositionally biased region" description="Basic and acidic residues" evidence="1">
    <location>
        <begin position="1"/>
        <end position="11"/>
    </location>
</feature>
<feature type="compositionally biased region" description="Basic residues" evidence="1">
    <location>
        <begin position="141"/>
        <end position="150"/>
    </location>
</feature>
<feature type="region of interest" description="Disordered" evidence="1">
    <location>
        <begin position="377"/>
        <end position="450"/>
    </location>
</feature>
<feature type="compositionally biased region" description="Acidic residues" evidence="1">
    <location>
        <begin position="623"/>
        <end position="633"/>
    </location>
</feature>
<feature type="compositionally biased region" description="Basic and acidic residues" evidence="1">
    <location>
        <begin position="1200"/>
        <end position="1216"/>
    </location>
</feature>
<feature type="compositionally biased region" description="Acidic residues" evidence="1">
    <location>
        <begin position="107"/>
        <end position="118"/>
    </location>
</feature>
<comment type="caution">
    <text evidence="2">The sequence shown here is derived from an EMBL/GenBank/DDBJ whole genome shotgun (WGS) entry which is preliminary data.</text>
</comment>
<feature type="compositionally biased region" description="Pro residues" evidence="1">
    <location>
        <begin position="193"/>
        <end position="213"/>
    </location>
</feature>
<dbReference type="Proteomes" id="UP001054837">
    <property type="component" value="Unassembled WGS sequence"/>
</dbReference>
<sequence length="1298" mass="149653">MSRRKKDEGKKFNGAKFASPENRVLPVPSNISQRLRSTDNGNILQNGGTISGRKIPLACPESELVQLLQKKCQTLQPTAEKTSMQTMYGHRKSHSDPDIVRMMMSENDNDSDEDDSDSEERGEPEGNFCKRSIIAVSPSKAKIKSRKKKRAPEPPLSNTLPRSLGRMPSHYQEGAQRPNSSHAHYDYHDTPRRPLPPIPPEEMPPPPPPPPPDYNRSSDDVRNCRALSKNYEKNRRTVDKWKFSKQPQEISNEKFARQRCKSLDRSEEQRLRENTDNDRCYRNNSLRRANYVPDGGNVRNGSDTKQTGPALKDAIAEAAKKRGERLERGQECRNSSFKLSMKHPRDINAFKDQSRIDSSHTGDTTPFNYKMPPPYNHKNAPGQQNIRHDKYSKGPERPVAEHSNTQNFIRKAPIYKRTSDNWKEYRNESQPRNHERPKQIEHKPHNESPNELLFHELNRSELNNRQSKWDSIIHEAVPTILPDGPISGSSASEEEMEIDLQLRPTLPRRPVELSRFSPTDVWKSINLDFFKSHQQRSDVSSDDADDIMEEKICRINRPVAPRRLIQDRSADSGISPDAGSPMLLNESYDVLMMNNNAICSTPSAPLLVEESCTMWVPQHDLADDSECGTDDSPLENRNNSPNYNKISAQAKFSMPNLMFPSRSLPRTDQRNGIDEQGVTDKEKNRSKGRRKKNYKNTEGQHFNSLRNLKKALGLRLKAPVDESKGLDPNWSLSRSLPNFINNLNVETNTKTENESPELYILDHIRRSNSESKAVHQERMRTKLTAAHSSQNIHSEWRKSFPGQSTEGHVMYLPEYKTNATPSHNQTVAEDIHVNTDSELVLKKSSSRKKFSYQSTVRQEEKKKLEEKLAREVEERERKRQQEIEWMNKVEEEFRKQRDKEKVNIRHQLRILNLQEKSDSNETFYNKVPKHEISEFSDNLSKIKQNVQYLPEPGDGRVQSFRNGQDLEDSSKWQQPTGMKKWLKRQTRDYQGLSPTRPEPEGGRSSSDDCKQVDGKSRNSNERLSAHNNGHYRNGRPKCIHGNESHCSLCNNNNFVSKPYELSRKDSQKMSSTTDAKLSSIPKSMVSKTVDSQKCLRNQLHSNPQNIQENGIKDKNGRILASDMNNTNFLEESMEEYEQHTKLCRTNSGRTFESHSYYALERRKEESPEYDPVRKIDSESTANLFSTTHFQKELKENVRKKARDFEKRTRKYQSRDYDSDDSGSDVRETRHQRPHNGRNQKKKPIGETREPSFSRNHPHRNGARVKPQMNGHIPNGRSPSYPKSPNCRAIMSQQRIPSK</sequence>
<proteinExistence type="predicted"/>